<name>A0ABN2HHK7_9MICO</name>
<reference evidence="2 3" key="1">
    <citation type="journal article" date="2019" name="Int. J. Syst. Evol. Microbiol.">
        <title>The Global Catalogue of Microorganisms (GCM) 10K type strain sequencing project: providing services to taxonomists for standard genome sequencing and annotation.</title>
        <authorList>
            <consortium name="The Broad Institute Genomics Platform"/>
            <consortium name="The Broad Institute Genome Sequencing Center for Infectious Disease"/>
            <person name="Wu L."/>
            <person name="Ma J."/>
        </authorList>
    </citation>
    <scope>NUCLEOTIDE SEQUENCE [LARGE SCALE GENOMIC DNA]</scope>
    <source>
        <strain evidence="2 3">JCM 15577</strain>
    </source>
</reference>
<sequence>MTLTAQDRAILDTRIRGLVTAELMERARANPNPPYPADIVEVLDFVRRNPDPDLPRYAIVELSDGFAIAERPRTAGKPPRVVSRDRHPDRDAAEHAVLVHRLRDYGLSW</sequence>
<organism evidence="2 3">
    <name type="scientific">Microbacterium sediminicola</name>
    <dbReference type="NCBI Taxonomy" id="415210"/>
    <lineage>
        <taxon>Bacteria</taxon>
        <taxon>Bacillati</taxon>
        <taxon>Actinomycetota</taxon>
        <taxon>Actinomycetes</taxon>
        <taxon>Micrococcales</taxon>
        <taxon>Microbacteriaceae</taxon>
        <taxon>Microbacterium</taxon>
    </lineage>
</organism>
<gene>
    <name evidence="2" type="ORF">GCM10009808_01260</name>
</gene>
<dbReference type="Pfam" id="PF26354">
    <property type="entry name" value="DMF_alpha"/>
    <property type="match status" value="1"/>
</dbReference>
<accession>A0ABN2HHK7</accession>
<proteinExistence type="predicted"/>
<evidence type="ECO:0000313" key="3">
    <source>
        <dbReference type="Proteomes" id="UP001501690"/>
    </source>
</evidence>
<evidence type="ECO:0000259" key="1">
    <source>
        <dbReference type="Pfam" id="PF26354"/>
    </source>
</evidence>
<protein>
    <recommendedName>
        <fullName evidence="1">N,N-dimethylformamidase alpha subunit domain-containing protein</fullName>
    </recommendedName>
</protein>
<evidence type="ECO:0000313" key="2">
    <source>
        <dbReference type="EMBL" id="GAA1688030.1"/>
    </source>
</evidence>
<keyword evidence="3" id="KW-1185">Reference proteome</keyword>
<comment type="caution">
    <text evidence="2">The sequence shown here is derived from an EMBL/GenBank/DDBJ whole genome shotgun (WGS) entry which is preliminary data.</text>
</comment>
<dbReference type="EMBL" id="BAAAPL010000001">
    <property type="protein sequence ID" value="GAA1688030.1"/>
    <property type="molecule type" value="Genomic_DNA"/>
</dbReference>
<feature type="domain" description="N,N-dimethylformamidase alpha subunit" evidence="1">
    <location>
        <begin position="6"/>
        <end position="105"/>
    </location>
</feature>
<dbReference type="InterPro" id="IPR058713">
    <property type="entry name" value="DMF_alpha_dom"/>
</dbReference>
<dbReference type="Proteomes" id="UP001501690">
    <property type="component" value="Unassembled WGS sequence"/>
</dbReference>
<dbReference type="RefSeq" id="WP_344067825.1">
    <property type="nucleotide sequence ID" value="NZ_BAAAPL010000001.1"/>
</dbReference>